<proteinExistence type="predicted"/>
<dbReference type="KEGG" id="fiy:BN1229_v1_3189"/>
<accession>A0A0D6JIJ0</accession>
<evidence type="ECO:0000313" key="1">
    <source>
        <dbReference type="EMBL" id="CPR21756.1"/>
    </source>
</evidence>
<dbReference type="AlphaFoldDB" id="A0A0D6JIJ0"/>
<protein>
    <submittedName>
        <fullName evidence="1">Uncharacterized protein</fullName>
    </submittedName>
</protein>
<sequence>MNAGMTVVGVEGVKRMQ</sequence>
<dbReference type="Proteomes" id="UP000033187">
    <property type="component" value="Chromosome 1"/>
</dbReference>
<organism evidence="1 2">
    <name type="scientific">Candidatus Filomicrobium marinum</name>
    <dbReference type="NCBI Taxonomy" id="1608628"/>
    <lineage>
        <taxon>Bacteria</taxon>
        <taxon>Pseudomonadati</taxon>
        <taxon>Pseudomonadota</taxon>
        <taxon>Alphaproteobacteria</taxon>
        <taxon>Hyphomicrobiales</taxon>
        <taxon>Hyphomicrobiaceae</taxon>
        <taxon>Filomicrobium</taxon>
    </lineage>
</organism>
<reference evidence="2" key="1">
    <citation type="submission" date="2015-02" db="EMBL/GenBank/DDBJ databases">
        <authorList>
            <person name="Chooi Y.-H."/>
        </authorList>
    </citation>
    <scope>NUCLEOTIDE SEQUENCE [LARGE SCALE GENOMIC DNA]</scope>
    <source>
        <strain evidence="2">strain Y</strain>
    </source>
</reference>
<gene>
    <name evidence="1" type="ORF">YBN1229_v1_3189</name>
</gene>
<dbReference type="EMBL" id="LN829119">
    <property type="protein sequence ID" value="CPR21756.1"/>
    <property type="molecule type" value="Genomic_DNA"/>
</dbReference>
<name>A0A0D6JIJ0_9HYPH</name>
<keyword evidence="2" id="KW-1185">Reference proteome</keyword>
<dbReference type="KEGG" id="fil:BN1229_v1_2723"/>
<evidence type="ECO:0000313" key="2">
    <source>
        <dbReference type="Proteomes" id="UP000033187"/>
    </source>
</evidence>